<evidence type="ECO:0000313" key="6">
    <source>
        <dbReference type="EMBL" id="MBH5400018.1"/>
    </source>
</evidence>
<dbReference type="InterPro" id="IPR050090">
    <property type="entry name" value="Tyrosine_recombinase_XerCD"/>
</dbReference>
<comment type="caution">
    <text evidence="6">The sequence shown here is derived from an EMBL/GenBank/DDBJ whole genome shotgun (WGS) entry which is preliminary data.</text>
</comment>
<dbReference type="Pfam" id="PF00589">
    <property type="entry name" value="Phage_integrase"/>
    <property type="match status" value="1"/>
</dbReference>
<feature type="domain" description="Tyr recombinase" evidence="5">
    <location>
        <begin position="163"/>
        <end position="340"/>
    </location>
</feature>
<dbReference type="SUPFAM" id="SSF56349">
    <property type="entry name" value="DNA breaking-rejoining enzymes"/>
    <property type="match status" value="1"/>
</dbReference>
<dbReference type="EMBL" id="JACCHP010000012">
    <property type="protein sequence ID" value="MBH5400018.1"/>
    <property type="molecule type" value="Genomic_DNA"/>
</dbReference>
<dbReference type="InterPro" id="IPR013762">
    <property type="entry name" value="Integrase-like_cat_sf"/>
</dbReference>
<comment type="similarity">
    <text evidence="1">Belongs to the 'phage' integrase family.</text>
</comment>
<keyword evidence="2" id="KW-0229">DNA integration</keyword>
<keyword evidence="3" id="KW-0238">DNA-binding</keyword>
<gene>
    <name evidence="6" type="ORF">HZZ13_19810</name>
</gene>
<dbReference type="Gene3D" id="1.10.150.130">
    <property type="match status" value="1"/>
</dbReference>
<evidence type="ECO:0000259" key="5">
    <source>
        <dbReference type="PROSITE" id="PS51898"/>
    </source>
</evidence>
<reference evidence="6 7" key="1">
    <citation type="submission" date="2020-07" db="EMBL/GenBank/DDBJ databases">
        <title>Bradyrhizobium diversity isolated from nodules of indigenous legumes of Western Australia.</title>
        <authorList>
            <person name="Klepa M.S."/>
        </authorList>
    </citation>
    <scope>NUCLEOTIDE SEQUENCE [LARGE SCALE GENOMIC DNA]</scope>
    <source>
        <strain evidence="6 7">CNPSo 4010</strain>
    </source>
</reference>
<proteinExistence type="inferred from homology"/>
<protein>
    <submittedName>
        <fullName evidence="6">Tyrosine-type recombinase/integrase</fullName>
    </submittedName>
</protein>
<evidence type="ECO:0000256" key="2">
    <source>
        <dbReference type="ARBA" id="ARBA00022908"/>
    </source>
</evidence>
<keyword evidence="4" id="KW-0233">DNA recombination</keyword>
<dbReference type="Proteomes" id="UP000807370">
    <property type="component" value="Unassembled WGS sequence"/>
</dbReference>
<name>A0ABS0PS38_9BRAD</name>
<dbReference type="PROSITE" id="PS51898">
    <property type="entry name" value="TYR_RECOMBINASE"/>
    <property type="match status" value="1"/>
</dbReference>
<keyword evidence="7" id="KW-1185">Reference proteome</keyword>
<evidence type="ECO:0000256" key="4">
    <source>
        <dbReference type="ARBA" id="ARBA00023172"/>
    </source>
</evidence>
<accession>A0ABS0PS38</accession>
<evidence type="ECO:0000256" key="1">
    <source>
        <dbReference type="ARBA" id="ARBA00008857"/>
    </source>
</evidence>
<dbReference type="InterPro" id="IPR011010">
    <property type="entry name" value="DNA_brk_join_enz"/>
</dbReference>
<dbReference type="PANTHER" id="PTHR30349">
    <property type="entry name" value="PHAGE INTEGRASE-RELATED"/>
    <property type="match status" value="1"/>
</dbReference>
<evidence type="ECO:0000256" key="3">
    <source>
        <dbReference type="ARBA" id="ARBA00023125"/>
    </source>
</evidence>
<dbReference type="PANTHER" id="PTHR30349:SF64">
    <property type="entry name" value="PROPHAGE INTEGRASE INTD-RELATED"/>
    <property type="match status" value="1"/>
</dbReference>
<organism evidence="6 7">
    <name type="scientific">Bradyrhizobium agreste</name>
    <dbReference type="NCBI Taxonomy" id="2751811"/>
    <lineage>
        <taxon>Bacteria</taxon>
        <taxon>Pseudomonadati</taxon>
        <taxon>Pseudomonadota</taxon>
        <taxon>Alphaproteobacteria</taxon>
        <taxon>Hyphomicrobiales</taxon>
        <taxon>Nitrobacteraceae</taxon>
        <taxon>Bradyrhizobium</taxon>
    </lineage>
</organism>
<dbReference type="Gene3D" id="1.10.443.10">
    <property type="entry name" value="Intergrase catalytic core"/>
    <property type="match status" value="1"/>
</dbReference>
<dbReference type="InterPro" id="IPR002104">
    <property type="entry name" value="Integrase_catalytic"/>
</dbReference>
<sequence>MRVRLKGINWSIKKLADGTSKTYWYAWKGGPRIDAEPGTPEFMRLYNEAASSYTTKNAETFSSLIDYFKDCSEYKDLGDKSKRAYDGYLKLVEAKFGSMPIGALEDKRARGDFKEFRDSFSDTPRKADYVWTTIARVLSVAKDRGKIAVNVCERGGRLYDSDRSEIVWSAEDIRAFCSVASVELQAALLLALWTGQRQGDLLRLTWKDYDGTYIRMRQSKGRGSKGRRRVTIPVGPPLKGALDAALKEKRSAVTILVNSFGRPWTEDGFRTSWDKAFKKTSLKDLHFHDLRGTAVTRLALSNCSVPEIASITGHSMKTVQEILDAHYLGGRLELAESAIKKLSEVYGQEQQIGM</sequence>
<dbReference type="InterPro" id="IPR010998">
    <property type="entry name" value="Integrase_recombinase_N"/>
</dbReference>
<evidence type="ECO:0000313" key="7">
    <source>
        <dbReference type="Proteomes" id="UP000807370"/>
    </source>
</evidence>